<evidence type="ECO:0000313" key="3">
    <source>
        <dbReference type="EMBL" id="TWU49761.1"/>
    </source>
</evidence>
<keyword evidence="1" id="KW-0521">NADP</keyword>
<dbReference type="EC" id="5.1.99.6" evidence="1"/>
<dbReference type="EMBL" id="SJPX01000004">
    <property type="protein sequence ID" value="TWU49761.1"/>
    <property type="molecule type" value="Genomic_DNA"/>
</dbReference>
<dbReference type="GO" id="GO:0052856">
    <property type="term" value="F:NAD(P)HX epimerase activity"/>
    <property type="evidence" value="ECO:0007669"/>
    <property type="project" value="UniProtKB-UniRule"/>
</dbReference>
<dbReference type="AlphaFoldDB" id="A0A5C6EQB9"/>
<keyword evidence="1" id="KW-0630">Potassium</keyword>
<dbReference type="HAMAP" id="MF_01966">
    <property type="entry name" value="NADHX_epimerase"/>
    <property type="match status" value="1"/>
</dbReference>
<feature type="binding site" evidence="1">
    <location>
        <begin position="58"/>
        <end position="62"/>
    </location>
    <ligand>
        <name>(6S)-NADPHX</name>
        <dbReference type="ChEBI" id="CHEBI:64076"/>
    </ligand>
</feature>
<dbReference type="InterPro" id="IPR036652">
    <property type="entry name" value="YjeF_N_dom_sf"/>
</dbReference>
<feature type="binding site" evidence="1">
    <location>
        <position position="59"/>
    </location>
    <ligand>
        <name>K(+)</name>
        <dbReference type="ChEBI" id="CHEBI:29103"/>
    </ligand>
</feature>
<gene>
    <name evidence="3" type="primary">nnr_2</name>
    <name evidence="1" type="synonym">nnrE</name>
    <name evidence="3" type="ORF">Poly59_43860</name>
</gene>
<keyword evidence="4" id="KW-1185">Reference proteome</keyword>
<keyword evidence="1" id="KW-0520">NAD</keyword>
<reference evidence="3 4" key="1">
    <citation type="submission" date="2019-02" db="EMBL/GenBank/DDBJ databases">
        <title>Deep-cultivation of Planctomycetes and their phenomic and genomic characterization uncovers novel biology.</title>
        <authorList>
            <person name="Wiegand S."/>
            <person name="Jogler M."/>
            <person name="Boedeker C."/>
            <person name="Pinto D."/>
            <person name="Vollmers J."/>
            <person name="Rivas-Marin E."/>
            <person name="Kohn T."/>
            <person name="Peeters S.H."/>
            <person name="Heuer A."/>
            <person name="Rast P."/>
            <person name="Oberbeckmann S."/>
            <person name="Bunk B."/>
            <person name="Jeske O."/>
            <person name="Meyerdierks A."/>
            <person name="Storesund J.E."/>
            <person name="Kallscheuer N."/>
            <person name="Luecker S."/>
            <person name="Lage O.M."/>
            <person name="Pohl T."/>
            <person name="Merkel B.J."/>
            <person name="Hornburger P."/>
            <person name="Mueller R.-W."/>
            <person name="Bruemmer F."/>
            <person name="Labrenz M."/>
            <person name="Spormann A.M."/>
            <person name="Op Den Camp H."/>
            <person name="Overmann J."/>
            <person name="Amann R."/>
            <person name="Jetten M.S.M."/>
            <person name="Mascher T."/>
            <person name="Medema M.H."/>
            <person name="Devos D.P."/>
            <person name="Kaster A.-K."/>
            <person name="Ovreas L."/>
            <person name="Rohde M."/>
            <person name="Galperin M.Y."/>
            <person name="Jogler C."/>
        </authorList>
    </citation>
    <scope>NUCLEOTIDE SEQUENCE [LARGE SCALE GENOMIC DNA]</scope>
    <source>
        <strain evidence="3 4">Poly59</strain>
    </source>
</reference>
<feature type="binding site" evidence="1">
    <location>
        <position position="158"/>
    </location>
    <ligand>
        <name>(6S)-NADPHX</name>
        <dbReference type="ChEBI" id="CHEBI:64076"/>
    </ligand>
</feature>
<dbReference type="GO" id="GO:0046872">
    <property type="term" value="F:metal ion binding"/>
    <property type="evidence" value="ECO:0007669"/>
    <property type="project" value="UniProtKB-KW"/>
</dbReference>
<evidence type="ECO:0000313" key="4">
    <source>
        <dbReference type="Proteomes" id="UP000317977"/>
    </source>
</evidence>
<dbReference type="InterPro" id="IPR004443">
    <property type="entry name" value="YjeF_N_dom"/>
</dbReference>
<dbReference type="Pfam" id="PF03853">
    <property type="entry name" value="YjeF_N"/>
    <property type="match status" value="1"/>
</dbReference>
<feature type="binding site" evidence="1">
    <location>
        <position position="125"/>
    </location>
    <ligand>
        <name>K(+)</name>
        <dbReference type="ChEBI" id="CHEBI:29103"/>
    </ligand>
</feature>
<dbReference type="PROSITE" id="PS51385">
    <property type="entry name" value="YJEF_N"/>
    <property type="match status" value="1"/>
</dbReference>
<feature type="binding site" evidence="1">
    <location>
        <position position="140"/>
    </location>
    <ligand>
        <name>(6S)-NADPHX</name>
        <dbReference type="ChEBI" id="CHEBI:64076"/>
    </ligand>
</feature>
<comment type="caution">
    <text evidence="3">The sequence shown here is derived from an EMBL/GenBank/DDBJ whole genome shotgun (WGS) entry which is preliminary data.</text>
</comment>
<dbReference type="GO" id="GO:0000166">
    <property type="term" value="F:nucleotide binding"/>
    <property type="evidence" value="ECO:0007669"/>
    <property type="project" value="UniProtKB-KW"/>
</dbReference>
<dbReference type="SUPFAM" id="SSF64153">
    <property type="entry name" value="YjeF N-terminal domain-like"/>
    <property type="match status" value="1"/>
</dbReference>
<protein>
    <recommendedName>
        <fullName evidence="1">NAD(P)H-hydrate epimerase</fullName>
        <ecNumber evidence="1">5.1.99.6</ecNumber>
    </recommendedName>
    <alternativeName>
        <fullName evidence="1">NAD(P)HX epimerase</fullName>
    </alternativeName>
</protein>
<proteinExistence type="inferred from homology"/>
<sequence>MSISPLTRDQVRRVDEVAIRDYGLLGVVLMENAGRGAAEIINRLAPQGPIAILCGKGNNGGDGYVIARHLELSGRQVEIFSVVDPRELSGDAATNAAIAFKAEIRTTKINDASQINQQSWSAVVDCLLGTGATGSLRGIYAGIVDAANSVETMRFAIDVPTGLDCDTGAASIPTFIADHTITFVASKVGFEIGDASTYVGTVHEVGIGVPAKLLREIAKSS</sequence>
<dbReference type="RefSeq" id="WP_246151804.1">
    <property type="nucleotide sequence ID" value="NZ_SJPX01000004.1"/>
</dbReference>
<dbReference type="Gene3D" id="3.40.50.10260">
    <property type="entry name" value="YjeF N-terminal domain"/>
    <property type="match status" value="1"/>
</dbReference>
<comment type="catalytic activity">
    <reaction evidence="1">
        <text>(6R)-NADPHX = (6S)-NADPHX</text>
        <dbReference type="Rhea" id="RHEA:32227"/>
        <dbReference type="ChEBI" id="CHEBI:64076"/>
        <dbReference type="ChEBI" id="CHEBI:64077"/>
        <dbReference type="EC" id="5.1.99.6"/>
    </reaction>
</comment>
<evidence type="ECO:0000256" key="1">
    <source>
        <dbReference type="HAMAP-Rule" id="MF_01966"/>
    </source>
</evidence>
<organism evidence="3 4">
    <name type="scientific">Rubripirellula reticaptiva</name>
    <dbReference type="NCBI Taxonomy" id="2528013"/>
    <lineage>
        <taxon>Bacteria</taxon>
        <taxon>Pseudomonadati</taxon>
        <taxon>Planctomycetota</taxon>
        <taxon>Planctomycetia</taxon>
        <taxon>Pirellulales</taxon>
        <taxon>Pirellulaceae</taxon>
        <taxon>Rubripirellula</taxon>
    </lineage>
</organism>
<comment type="function">
    <text evidence="1">Catalyzes the epimerization of the S- and R-forms of NAD(P)HX, a damaged form of NAD(P)H that is a result of enzymatic or heat-dependent hydration. This is a prerequisite for the S-specific NAD(P)H-hydrate dehydratase to allow the repair of both epimers of NAD(P)HX.</text>
</comment>
<name>A0A5C6EQB9_9BACT</name>
<comment type="similarity">
    <text evidence="1">Belongs to the NnrE/AIBP family.</text>
</comment>
<dbReference type="Proteomes" id="UP000317977">
    <property type="component" value="Unassembled WGS sequence"/>
</dbReference>
<comment type="cofactor">
    <cofactor evidence="1">
        <name>K(+)</name>
        <dbReference type="ChEBI" id="CHEBI:29103"/>
    </cofactor>
    <text evidence="1">Binds 1 potassium ion per subunit.</text>
</comment>
<feature type="binding site" evidence="1">
    <location>
        <position position="161"/>
    </location>
    <ligand>
        <name>K(+)</name>
        <dbReference type="ChEBI" id="CHEBI:29103"/>
    </ligand>
</feature>
<feature type="binding site" evidence="1">
    <location>
        <begin position="129"/>
        <end position="135"/>
    </location>
    <ligand>
        <name>(6S)-NADPHX</name>
        <dbReference type="ChEBI" id="CHEBI:64076"/>
    </ligand>
</feature>
<keyword evidence="1" id="KW-0547">Nucleotide-binding</keyword>
<comment type="catalytic activity">
    <reaction evidence="1">
        <text>(6R)-NADHX = (6S)-NADHX</text>
        <dbReference type="Rhea" id="RHEA:32215"/>
        <dbReference type="ChEBI" id="CHEBI:64074"/>
        <dbReference type="ChEBI" id="CHEBI:64075"/>
        <dbReference type="EC" id="5.1.99.6"/>
    </reaction>
</comment>
<dbReference type="NCBIfam" id="TIGR00197">
    <property type="entry name" value="yjeF_nterm"/>
    <property type="match status" value="1"/>
</dbReference>
<keyword evidence="1" id="KW-0413">Isomerase</keyword>
<keyword evidence="1" id="KW-0479">Metal-binding</keyword>
<accession>A0A5C6EQB9</accession>
<evidence type="ECO:0000259" key="2">
    <source>
        <dbReference type="PROSITE" id="PS51385"/>
    </source>
</evidence>
<feature type="domain" description="YjeF N-terminal" evidence="2">
    <location>
        <begin position="11"/>
        <end position="215"/>
    </location>
</feature>